<feature type="region of interest" description="Disordered" evidence="1">
    <location>
        <begin position="38"/>
        <end position="75"/>
    </location>
</feature>
<protein>
    <submittedName>
        <fullName evidence="2">Uncharacterized protein</fullName>
    </submittedName>
</protein>
<organism evidence="2 3">
    <name type="scientific">Oryzias melastigma</name>
    <name type="common">Marine medaka</name>
    <dbReference type="NCBI Taxonomy" id="30732"/>
    <lineage>
        <taxon>Eukaryota</taxon>
        <taxon>Metazoa</taxon>
        <taxon>Chordata</taxon>
        <taxon>Craniata</taxon>
        <taxon>Vertebrata</taxon>
        <taxon>Euteleostomi</taxon>
        <taxon>Actinopterygii</taxon>
        <taxon>Neopterygii</taxon>
        <taxon>Teleostei</taxon>
        <taxon>Neoteleostei</taxon>
        <taxon>Acanthomorphata</taxon>
        <taxon>Ovalentaria</taxon>
        <taxon>Atherinomorphae</taxon>
        <taxon>Beloniformes</taxon>
        <taxon>Adrianichthyidae</taxon>
        <taxon>Oryziinae</taxon>
        <taxon>Oryzias</taxon>
    </lineage>
</organism>
<gene>
    <name evidence="2" type="ORF">FQA47_019289</name>
</gene>
<name>A0A834CCL0_ORYME</name>
<sequence>GTCAPLPTGPAAGTRAFTAKSGIIARLDHEDVKGLYAEREDAGTQIDKEVRVSEQQEEEEEDEEATGAAEDMRLK</sequence>
<evidence type="ECO:0000256" key="1">
    <source>
        <dbReference type="SAM" id="MobiDB-lite"/>
    </source>
</evidence>
<evidence type="ECO:0000313" key="3">
    <source>
        <dbReference type="Proteomes" id="UP000646548"/>
    </source>
</evidence>
<feature type="compositionally biased region" description="Acidic residues" evidence="1">
    <location>
        <begin position="55"/>
        <end position="65"/>
    </location>
</feature>
<reference evidence="2" key="1">
    <citation type="journal article" name="BMC Genomics">
        <title>Long-read sequencing and de novo genome assembly of marine medaka (Oryzias melastigma).</title>
        <authorList>
            <person name="Liang P."/>
            <person name="Saqib H.S.A."/>
            <person name="Ni X."/>
            <person name="Shen Y."/>
        </authorList>
    </citation>
    <scope>NUCLEOTIDE SEQUENCE</scope>
    <source>
        <strain evidence="2">Bigg-433</strain>
    </source>
</reference>
<accession>A0A834CCL0</accession>
<feature type="non-terminal residue" evidence="2">
    <location>
        <position position="75"/>
    </location>
</feature>
<comment type="caution">
    <text evidence="2">The sequence shown here is derived from an EMBL/GenBank/DDBJ whole genome shotgun (WGS) entry which is preliminary data.</text>
</comment>
<dbReference type="AlphaFoldDB" id="A0A834CCL0"/>
<dbReference type="EMBL" id="WKFB01000372">
    <property type="protein sequence ID" value="KAF6725138.1"/>
    <property type="molecule type" value="Genomic_DNA"/>
</dbReference>
<feature type="non-terminal residue" evidence="2">
    <location>
        <position position="1"/>
    </location>
</feature>
<evidence type="ECO:0000313" key="2">
    <source>
        <dbReference type="EMBL" id="KAF6725138.1"/>
    </source>
</evidence>
<feature type="compositionally biased region" description="Basic and acidic residues" evidence="1">
    <location>
        <begin position="38"/>
        <end position="54"/>
    </location>
</feature>
<dbReference type="Proteomes" id="UP000646548">
    <property type="component" value="Unassembled WGS sequence"/>
</dbReference>
<proteinExistence type="predicted"/>